<dbReference type="Pfam" id="PF19277">
    <property type="entry name" value="GPAT_C"/>
    <property type="match status" value="1"/>
</dbReference>
<dbReference type="GO" id="GO:0008654">
    <property type="term" value="P:phospholipid biosynthetic process"/>
    <property type="evidence" value="ECO:0007669"/>
    <property type="project" value="TreeGrafter"/>
</dbReference>
<sequence length="692" mass="76455">ARAGAERDGAPAPKSVPLGRSAMKTWVCDLGQKLEVFTPFLGKYRPFVGRCCQTCTPRSWRGMLFDGPLTTCWMSLSISVPRYRGWLVRRLCYFLAVLDWKVPSDVPGDLAERICRSKRRRVSRWAPGVALWPAEGFGDASPSRGVAHLLLFLPPLRRFCSWALLRLLNRLFLNVQLHRGQLEMVLRAAGTPGVPLVFLSMHKSWLDGVLLSFLLFSQGLGVPRVTVGGQTCSPLCRPGARRRRPVDASLSSFSQHGARPLGLRACLWAACRALRREFGCVRVDFAQPFSLQVPQQDCRSGGSASWDLTAPMLGLAGCTMRGPPTLPEAERTVVSAFLFLPCGWETPLPRFRVPPPRLNSQAGHWLGLLFLQGVFLSRLMADFSWLLEEILLRHRDVGFSGQLRAVVLHSLSLLGTRVALYRLSPPGDVLVLPEASAAARRELSLRGAALLPIFAGEAVGACAIRALLAEMLPFLRVPAGPCGMVLSQDELHRKILALLRLLPPNLLGLQPCQPLECYSQDVLDKLIRCGLLEAEEVGRRLCDVARRPFLRKPPWTEMDFADSDSDAEDAAGKRCFKLSQPHGSPDFLLFLCRLLSPVLQTYARAAAFLADLAFPFPEPAYVDALQRFLAEDGGFACANRSLALSSLRTFKELGVLKEVTSPAGPLLHLGEPFRSGENRQKLEAFIRQFAEP</sequence>
<evidence type="ECO:0000259" key="1">
    <source>
        <dbReference type="Pfam" id="PF19277"/>
    </source>
</evidence>
<accession>A0A8B9PGY6</accession>
<organism evidence="2 3">
    <name type="scientific">Apteryx owenii</name>
    <name type="common">Little spotted kiwi</name>
    <dbReference type="NCBI Taxonomy" id="8824"/>
    <lineage>
        <taxon>Eukaryota</taxon>
        <taxon>Metazoa</taxon>
        <taxon>Chordata</taxon>
        <taxon>Craniata</taxon>
        <taxon>Vertebrata</taxon>
        <taxon>Euteleostomi</taxon>
        <taxon>Archelosauria</taxon>
        <taxon>Archosauria</taxon>
        <taxon>Dinosauria</taxon>
        <taxon>Saurischia</taxon>
        <taxon>Theropoda</taxon>
        <taxon>Coelurosauria</taxon>
        <taxon>Aves</taxon>
        <taxon>Palaeognathae</taxon>
        <taxon>Apterygiformes</taxon>
        <taxon>Apterygidae</taxon>
        <taxon>Apteryx</taxon>
    </lineage>
</organism>
<keyword evidence="3" id="KW-1185">Reference proteome</keyword>
<evidence type="ECO:0000313" key="2">
    <source>
        <dbReference type="Ensembl" id="ENSAOWP00000011471.1"/>
    </source>
</evidence>
<dbReference type="GO" id="GO:0031966">
    <property type="term" value="C:mitochondrial membrane"/>
    <property type="evidence" value="ECO:0007669"/>
    <property type="project" value="TreeGrafter"/>
</dbReference>
<dbReference type="PANTHER" id="PTHR12563:SF15">
    <property type="entry name" value="GLYCEROL-3-PHOSPHATE ACYLTRANSFERASE 2, MITOCHONDRIAL"/>
    <property type="match status" value="1"/>
</dbReference>
<name>A0A8B9PGY6_APTOW</name>
<dbReference type="InterPro" id="IPR022284">
    <property type="entry name" value="GPAT/DHAPAT"/>
</dbReference>
<dbReference type="Proteomes" id="UP000694424">
    <property type="component" value="Unplaced"/>
</dbReference>
<reference evidence="2" key="1">
    <citation type="submission" date="2025-08" db="UniProtKB">
        <authorList>
            <consortium name="Ensembl"/>
        </authorList>
    </citation>
    <scope>IDENTIFICATION</scope>
</reference>
<evidence type="ECO:0000313" key="3">
    <source>
        <dbReference type="Proteomes" id="UP000694424"/>
    </source>
</evidence>
<dbReference type="AlphaFoldDB" id="A0A8B9PGY6"/>
<protein>
    <submittedName>
        <fullName evidence="2">Glycerol-3-phosphate acyltransferase 2, mitochondrial</fullName>
    </submittedName>
</protein>
<dbReference type="GO" id="GO:0019432">
    <property type="term" value="P:triglyceride biosynthetic process"/>
    <property type="evidence" value="ECO:0007669"/>
    <property type="project" value="TreeGrafter"/>
</dbReference>
<dbReference type="GO" id="GO:0004366">
    <property type="term" value="F:glycerol-3-phosphate O-acyltransferase activity"/>
    <property type="evidence" value="ECO:0007669"/>
    <property type="project" value="TreeGrafter"/>
</dbReference>
<feature type="domain" description="GPAT/DHAPAT C-terminal" evidence="1">
    <location>
        <begin position="373"/>
        <end position="619"/>
    </location>
</feature>
<dbReference type="Ensembl" id="ENSAOWT00000013047.1">
    <property type="protein sequence ID" value="ENSAOWP00000011471.1"/>
    <property type="gene ID" value="ENSAOWG00000007885.1"/>
</dbReference>
<dbReference type="PANTHER" id="PTHR12563">
    <property type="entry name" value="GLYCEROL-3-PHOSPHATE ACYLTRANSFERASE"/>
    <property type="match status" value="1"/>
</dbReference>
<proteinExistence type="predicted"/>
<reference evidence="2" key="2">
    <citation type="submission" date="2025-09" db="UniProtKB">
        <authorList>
            <consortium name="Ensembl"/>
        </authorList>
    </citation>
    <scope>IDENTIFICATION</scope>
</reference>
<dbReference type="InterPro" id="IPR045520">
    <property type="entry name" value="GPAT/DHAPAT_C"/>
</dbReference>
<dbReference type="GO" id="GO:0006072">
    <property type="term" value="P:glycerol-3-phosphate metabolic process"/>
    <property type="evidence" value="ECO:0007669"/>
    <property type="project" value="TreeGrafter"/>
</dbReference>
<dbReference type="GO" id="GO:0006631">
    <property type="term" value="P:fatty acid metabolic process"/>
    <property type="evidence" value="ECO:0007669"/>
    <property type="project" value="TreeGrafter"/>
</dbReference>